<dbReference type="PANTHER" id="PTHR48452:SF1">
    <property type="entry name" value="FUSED COMPOUND LEAF 1"/>
    <property type="match status" value="1"/>
</dbReference>
<feature type="domain" description="KNOX1" evidence="4">
    <location>
        <begin position="213"/>
        <end position="257"/>
    </location>
</feature>
<dbReference type="InterPro" id="IPR005540">
    <property type="entry name" value="KNOX1"/>
</dbReference>
<evidence type="ECO:0000313" key="7">
    <source>
        <dbReference type="Proteomes" id="UP000824469"/>
    </source>
</evidence>
<evidence type="ECO:0000259" key="5">
    <source>
        <dbReference type="SMART" id="SM01256"/>
    </source>
</evidence>
<name>A0AA38GCD6_TAXCH</name>
<evidence type="ECO:0000259" key="4">
    <source>
        <dbReference type="SMART" id="SM01255"/>
    </source>
</evidence>
<dbReference type="Proteomes" id="UP000824469">
    <property type="component" value="Unassembled WGS sequence"/>
</dbReference>
<proteinExistence type="predicted"/>
<dbReference type="GO" id="GO:0003677">
    <property type="term" value="F:DNA binding"/>
    <property type="evidence" value="ECO:0007669"/>
    <property type="project" value="InterPro"/>
</dbReference>
<dbReference type="EMBL" id="JAHRHJ020000004">
    <property type="protein sequence ID" value="KAH9318900.1"/>
    <property type="molecule type" value="Genomic_DNA"/>
</dbReference>
<keyword evidence="2" id="KW-0539">Nucleus</keyword>
<comment type="caution">
    <text evidence="6">The sequence shown here is derived from an EMBL/GenBank/DDBJ whole genome shotgun (WGS) entry which is preliminary data.</text>
</comment>
<evidence type="ECO:0000256" key="2">
    <source>
        <dbReference type="ARBA" id="ARBA00023242"/>
    </source>
</evidence>
<comment type="subcellular location">
    <subcellularLocation>
        <location evidence="1">Nucleus</location>
    </subcellularLocation>
</comment>
<evidence type="ECO:0000313" key="6">
    <source>
        <dbReference type="EMBL" id="KAH9318900.1"/>
    </source>
</evidence>
<dbReference type="AlphaFoldDB" id="A0AA38GCD6"/>
<evidence type="ECO:0000256" key="3">
    <source>
        <dbReference type="SAM" id="MobiDB-lite"/>
    </source>
</evidence>
<gene>
    <name evidence="6" type="ORF">KI387_020669</name>
</gene>
<dbReference type="InterPro" id="IPR005541">
    <property type="entry name" value="KNOX2"/>
</dbReference>
<evidence type="ECO:0000256" key="1">
    <source>
        <dbReference type="ARBA" id="ARBA00004123"/>
    </source>
</evidence>
<protein>
    <recommendedName>
        <fullName evidence="8">Homeobox transcription factor KN2</fullName>
    </recommendedName>
</protein>
<feature type="domain" description="KNOX2" evidence="5">
    <location>
        <begin position="262"/>
        <end position="313"/>
    </location>
</feature>
<dbReference type="SMART" id="SM01256">
    <property type="entry name" value="KNOX2"/>
    <property type="match status" value="1"/>
</dbReference>
<dbReference type="GO" id="GO:0005634">
    <property type="term" value="C:nucleus"/>
    <property type="evidence" value="ECO:0007669"/>
    <property type="project" value="UniProtKB-SubCell"/>
</dbReference>
<reference evidence="6 7" key="1">
    <citation type="journal article" date="2021" name="Nat. Plants">
        <title>The Taxus genome provides insights into paclitaxel biosynthesis.</title>
        <authorList>
            <person name="Xiong X."/>
            <person name="Gou J."/>
            <person name="Liao Q."/>
            <person name="Li Y."/>
            <person name="Zhou Q."/>
            <person name="Bi G."/>
            <person name="Li C."/>
            <person name="Du R."/>
            <person name="Wang X."/>
            <person name="Sun T."/>
            <person name="Guo L."/>
            <person name="Liang H."/>
            <person name="Lu P."/>
            <person name="Wu Y."/>
            <person name="Zhang Z."/>
            <person name="Ro D.K."/>
            <person name="Shang Y."/>
            <person name="Huang S."/>
            <person name="Yan J."/>
        </authorList>
    </citation>
    <scope>NUCLEOTIDE SEQUENCE [LARGE SCALE GENOMIC DNA]</scope>
    <source>
        <strain evidence="6">Ta-2019</strain>
    </source>
</reference>
<sequence>MEDMNMEINAAAFYGMYGDKLGRRASSMTALMTEQEQVEEQEHEQEQCPCPASREDMMTASMCMTITPPLPRRSSLSSYSHGHVEAALLSAAAMFHAGQDPTSSGHNHHHHHSKHLVGGHFQNGQLAMNEQAAVISNSSLSSPKMEASSNHMEFDRKVAPGRRERPCWPEPSLVVRSVSQSQSQSQSPSPEAMVTPLEIMESASSTNPKDAANAMKSKIAGHPHYPHLLAAYLDCQKIGAPPEVVAVLEEMSEEKQHERHSPTISIGADPELDQFMEAYCEMLKKHQVELDKPYKEGMAFINKIETQLNSLNIGVVRNCPPGYSYERDGRYGSSEEELSCGEADRHNDT</sequence>
<keyword evidence="7" id="KW-1185">Reference proteome</keyword>
<evidence type="ECO:0008006" key="8">
    <source>
        <dbReference type="Google" id="ProtNLM"/>
    </source>
</evidence>
<dbReference type="SMART" id="SM01255">
    <property type="entry name" value="KNOX1"/>
    <property type="match status" value="1"/>
</dbReference>
<dbReference type="PANTHER" id="PTHR48452">
    <property type="entry name" value="FUSED COMPOUND LEAF 1"/>
    <property type="match status" value="1"/>
</dbReference>
<accession>A0AA38GCD6</accession>
<feature type="region of interest" description="Disordered" evidence="3">
    <location>
        <begin position="326"/>
        <end position="349"/>
    </location>
</feature>
<dbReference type="Pfam" id="PF03791">
    <property type="entry name" value="KNOX2"/>
    <property type="match status" value="1"/>
</dbReference>
<dbReference type="Pfam" id="PF03790">
    <property type="entry name" value="KNOX1"/>
    <property type="match status" value="1"/>
</dbReference>
<organism evidence="6 7">
    <name type="scientific">Taxus chinensis</name>
    <name type="common">Chinese yew</name>
    <name type="synonym">Taxus wallichiana var. chinensis</name>
    <dbReference type="NCBI Taxonomy" id="29808"/>
    <lineage>
        <taxon>Eukaryota</taxon>
        <taxon>Viridiplantae</taxon>
        <taxon>Streptophyta</taxon>
        <taxon>Embryophyta</taxon>
        <taxon>Tracheophyta</taxon>
        <taxon>Spermatophyta</taxon>
        <taxon>Pinopsida</taxon>
        <taxon>Pinidae</taxon>
        <taxon>Conifers II</taxon>
        <taxon>Cupressales</taxon>
        <taxon>Taxaceae</taxon>
        <taxon>Taxus</taxon>
    </lineage>
</organism>